<proteinExistence type="predicted"/>
<dbReference type="OrthoDB" id="10251855at2759"/>
<dbReference type="InterPro" id="IPR036610">
    <property type="entry name" value="PEBP-like_sf"/>
</dbReference>
<dbReference type="EMBL" id="ML993927">
    <property type="protein sequence ID" value="KAF2202710.1"/>
    <property type="molecule type" value="Genomic_DNA"/>
</dbReference>
<name>A0A9P4JP86_9PLEO</name>
<dbReference type="Gene3D" id="3.90.280.10">
    <property type="entry name" value="PEBP-like"/>
    <property type="match status" value="1"/>
</dbReference>
<comment type="caution">
    <text evidence="1">The sequence shown here is derived from an EMBL/GenBank/DDBJ whole genome shotgun (WGS) entry which is preliminary data.</text>
</comment>
<dbReference type="CDD" id="cd00457">
    <property type="entry name" value="PEBP"/>
    <property type="match status" value="1"/>
</dbReference>
<organism evidence="1 2">
    <name type="scientific">Delitschia confertaspora ATCC 74209</name>
    <dbReference type="NCBI Taxonomy" id="1513339"/>
    <lineage>
        <taxon>Eukaryota</taxon>
        <taxon>Fungi</taxon>
        <taxon>Dikarya</taxon>
        <taxon>Ascomycota</taxon>
        <taxon>Pezizomycotina</taxon>
        <taxon>Dothideomycetes</taxon>
        <taxon>Pleosporomycetidae</taxon>
        <taxon>Pleosporales</taxon>
        <taxon>Delitschiaceae</taxon>
        <taxon>Delitschia</taxon>
    </lineage>
</organism>
<protein>
    <submittedName>
        <fullName evidence="1">Uncharacterized protein</fullName>
    </submittedName>
</protein>
<feature type="non-terminal residue" evidence="1">
    <location>
        <position position="168"/>
    </location>
</feature>
<evidence type="ECO:0000313" key="2">
    <source>
        <dbReference type="Proteomes" id="UP000799536"/>
    </source>
</evidence>
<dbReference type="AlphaFoldDB" id="A0A9P4JP86"/>
<feature type="non-terminal residue" evidence="1">
    <location>
        <position position="1"/>
    </location>
</feature>
<keyword evidence="2" id="KW-1185">Reference proteome</keyword>
<evidence type="ECO:0000313" key="1">
    <source>
        <dbReference type="EMBL" id="KAF2202710.1"/>
    </source>
</evidence>
<gene>
    <name evidence="1" type="ORF">GQ43DRAFT_343921</name>
</gene>
<dbReference type="Pfam" id="PF01161">
    <property type="entry name" value="PBP"/>
    <property type="match status" value="1"/>
</dbReference>
<dbReference type="Proteomes" id="UP000799536">
    <property type="component" value="Unassembled WGS sequence"/>
</dbReference>
<dbReference type="SUPFAM" id="SSF49777">
    <property type="entry name" value="PEBP-like"/>
    <property type="match status" value="1"/>
</dbReference>
<dbReference type="InterPro" id="IPR049556">
    <property type="entry name" value="PhiB"/>
</dbReference>
<reference evidence="1" key="1">
    <citation type="journal article" date="2020" name="Stud. Mycol.">
        <title>101 Dothideomycetes genomes: a test case for predicting lifestyles and emergence of pathogens.</title>
        <authorList>
            <person name="Haridas S."/>
            <person name="Albert R."/>
            <person name="Binder M."/>
            <person name="Bloem J."/>
            <person name="Labutti K."/>
            <person name="Salamov A."/>
            <person name="Andreopoulos B."/>
            <person name="Baker S."/>
            <person name="Barry K."/>
            <person name="Bills G."/>
            <person name="Bluhm B."/>
            <person name="Cannon C."/>
            <person name="Castanera R."/>
            <person name="Culley D."/>
            <person name="Daum C."/>
            <person name="Ezra D."/>
            <person name="Gonzalez J."/>
            <person name="Henrissat B."/>
            <person name="Kuo A."/>
            <person name="Liang C."/>
            <person name="Lipzen A."/>
            <person name="Lutzoni F."/>
            <person name="Magnuson J."/>
            <person name="Mondo S."/>
            <person name="Nolan M."/>
            <person name="Ohm R."/>
            <person name="Pangilinan J."/>
            <person name="Park H.-J."/>
            <person name="Ramirez L."/>
            <person name="Alfaro M."/>
            <person name="Sun H."/>
            <person name="Tritt A."/>
            <person name="Yoshinaga Y."/>
            <person name="Zwiers L.-H."/>
            <person name="Turgeon B."/>
            <person name="Goodwin S."/>
            <person name="Spatafora J."/>
            <person name="Crous P."/>
            <person name="Grigoriev I."/>
        </authorList>
    </citation>
    <scope>NUCLEOTIDE SEQUENCE</scope>
    <source>
        <strain evidence="1">ATCC 74209</strain>
    </source>
</reference>
<sequence>LQHLLSLPLRSRRAYNYKFFTRSPPFPHLPNPTFRVSAPDCGPAGSEFREEYTRVREGRFPKLTWSDRKKGTTELKREKEVKEYLLIVEDADSPFGGQPTVHGLYYCMPRTVTSFESDDLEVVKTNSENGVIELRMGLGWNLKGRVWIPLLLLAGHGRHRYFFQVEGL</sequence>
<dbReference type="InterPro" id="IPR008914">
    <property type="entry name" value="PEBP"/>
</dbReference>
<accession>A0A9P4JP86</accession>